<dbReference type="EMBL" id="SNRY01000784">
    <property type="protein sequence ID" value="KAA6336517.1"/>
    <property type="molecule type" value="Genomic_DNA"/>
</dbReference>
<dbReference type="Pfam" id="PF01807">
    <property type="entry name" value="Zn_ribbon_DnaG"/>
    <property type="match status" value="1"/>
</dbReference>
<name>A0A5J4RRA4_9ZZZZ</name>
<evidence type="ECO:0000313" key="5">
    <source>
        <dbReference type="EMBL" id="KAA6336517.1"/>
    </source>
</evidence>
<comment type="caution">
    <text evidence="5">The sequence shown here is derived from an EMBL/GenBank/DDBJ whole genome shotgun (WGS) entry which is preliminary data.</text>
</comment>
<dbReference type="SUPFAM" id="SSF56731">
    <property type="entry name" value="DNA primase core"/>
    <property type="match status" value="1"/>
</dbReference>
<evidence type="ECO:0000256" key="1">
    <source>
        <dbReference type="ARBA" id="ARBA00022723"/>
    </source>
</evidence>
<dbReference type="GO" id="GO:0005737">
    <property type="term" value="C:cytoplasm"/>
    <property type="evidence" value="ECO:0007669"/>
    <property type="project" value="TreeGrafter"/>
</dbReference>
<dbReference type="PANTHER" id="PTHR30313:SF2">
    <property type="entry name" value="DNA PRIMASE"/>
    <property type="match status" value="1"/>
</dbReference>
<dbReference type="SUPFAM" id="SSF57783">
    <property type="entry name" value="Zinc beta-ribbon"/>
    <property type="match status" value="1"/>
</dbReference>
<sequence length="307" mass="36148">MNEIKDISIRQYLENKGIRPSKNYGYYGMYYSPFRKDRNASMKVDYNQNVWNDFGTNEGGTIIDLVMKMENLSFHEATNKLEDRLLSSQLFQQPYIPMYSQPNVAISQHSDSSPFSFHWDKVIPITHPKLIAWVQERKINLELANRYCREIHYHNQSGNYFSVGFKNDHDGYELSSPPNFKSCISPKDITTIRNNRDTYLVFEGFWDFLSYLMFKKIEKTRYDVVVLNSTVNTEKAMIFLKSHKEIYTYLDNDDGGRTTTELIKPANSTVYNRSSQFTEYKDLNDFLREIPKAKLPVKKKNRGLNFE</sequence>
<dbReference type="InterPro" id="IPR002694">
    <property type="entry name" value="Znf_CHC2"/>
</dbReference>
<reference evidence="5" key="1">
    <citation type="submission" date="2019-03" db="EMBL/GenBank/DDBJ databases">
        <title>Single cell metagenomics reveals metabolic interactions within the superorganism composed of flagellate Streblomastix strix and complex community of Bacteroidetes bacteria on its surface.</title>
        <authorList>
            <person name="Treitli S.C."/>
            <person name="Kolisko M."/>
            <person name="Husnik F."/>
            <person name="Keeling P."/>
            <person name="Hampl V."/>
        </authorList>
    </citation>
    <scope>NUCLEOTIDE SEQUENCE</scope>
    <source>
        <strain evidence="5">STM</strain>
    </source>
</reference>
<organism evidence="5">
    <name type="scientific">termite gut metagenome</name>
    <dbReference type="NCBI Taxonomy" id="433724"/>
    <lineage>
        <taxon>unclassified sequences</taxon>
        <taxon>metagenomes</taxon>
        <taxon>organismal metagenomes</taxon>
    </lineage>
</organism>
<dbReference type="InterPro" id="IPR036977">
    <property type="entry name" value="DNA_primase_Znf_CHC2"/>
</dbReference>
<accession>A0A5J4RRA4</accession>
<keyword evidence="2" id="KW-0863">Zinc-finger</keyword>
<feature type="domain" description="Zinc finger CHC2-type" evidence="4">
    <location>
        <begin position="31"/>
        <end position="82"/>
    </location>
</feature>
<dbReference type="AlphaFoldDB" id="A0A5J4RRA4"/>
<dbReference type="PANTHER" id="PTHR30313">
    <property type="entry name" value="DNA PRIMASE"/>
    <property type="match status" value="1"/>
</dbReference>
<evidence type="ECO:0000256" key="3">
    <source>
        <dbReference type="ARBA" id="ARBA00022833"/>
    </source>
</evidence>
<dbReference type="Gene3D" id="3.90.580.10">
    <property type="entry name" value="Zinc finger, CHC2-type domain"/>
    <property type="match status" value="1"/>
</dbReference>
<keyword evidence="5" id="KW-0548">Nucleotidyltransferase</keyword>
<dbReference type="EC" id="2.7.7.-" evidence="5"/>
<dbReference type="InterPro" id="IPR050219">
    <property type="entry name" value="DnaG_primase"/>
</dbReference>
<keyword evidence="5" id="KW-0808">Transferase</keyword>
<protein>
    <submittedName>
        <fullName evidence="5">DNA primase</fullName>
        <ecNumber evidence="5">2.7.7.-</ecNumber>
    </submittedName>
</protein>
<dbReference type="Pfam" id="PF13155">
    <property type="entry name" value="Toprim_2"/>
    <property type="match status" value="1"/>
</dbReference>
<dbReference type="SMART" id="SM00400">
    <property type="entry name" value="ZnF_CHCC"/>
    <property type="match status" value="1"/>
</dbReference>
<evidence type="ECO:0000256" key="2">
    <source>
        <dbReference type="ARBA" id="ARBA00022771"/>
    </source>
</evidence>
<gene>
    <name evidence="5" type="ORF">EZS27_015333</name>
</gene>
<dbReference type="GO" id="GO:0006269">
    <property type="term" value="P:DNA replication, synthesis of primer"/>
    <property type="evidence" value="ECO:0007669"/>
    <property type="project" value="TreeGrafter"/>
</dbReference>
<dbReference type="GO" id="GO:0008270">
    <property type="term" value="F:zinc ion binding"/>
    <property type="evidence" value="ECO:0007669"/>
    <property type="project" value="UniProtKB-KW"/>
</dbReference>
<proteinExistence type="predicted"/>
<dbReference type="GO" id="GO:0003899">
    <property type="term" value="F:DNA-directed RNA polymerase activity"/>
    <property type="evidence" value="ECO:0007669"/>
    <property type="project" value="InterPro"/>
</dbReference>
<evidence type="ECO:0000259" key="4">
    <source>
        <dbReference type="SMART" id="SM00400"/>
    </source>
</evidence>
<keyword evidence="3" id="KW-0862">Zinc</keyword>
<dbReference type="Gene3D" id="3.40.1360.10">
    <property type="match status" value="1"/>
</dbReference>
<dbReference type="GO" id="GO:0003677">
    <property type="term" value="F:DNA binding"/>
    <property type="evidence" value="ECO:0007669"/>
    <property type="project" value="InterPro"/>
</dbReference>
<keyword evidence="1" id="KW-0479">Metal-binding</keyword>